<evidence type="ECO:0000313" key="3">
    <source>
        <dbReference type="Proteomes" id="UP000268033"/>
    </source>
</evidence>
<keyword evidence="1" id="KW-0732">Signal</keyword>
<evidence type="ECO:0008006" key="4">
    <source>
        <dbReference type="Google" id="ProtNLM"/>
    </source>
</evidence>
<dbReference type="STRING" id="584787.GCA_001247655_03950"/>
<organism evidence="2 3">
    <name type="scientific">Gallaecimonas pentaromativorans</name>
    <dbReference type="NCBI Taxonomy" id="584787"/>
    <lineage>
        <taxon>Bacteria</taxon>
        <taxon>Pseudomonadati</taxon>
        <taxon>Pseudomonadota</taxon>
        <taxon>Gammaproteobacteria</taxon>
        <taxon>Enterobacterales</taxon>
        <taxon>Gallaecimonadaceae</taxon>
        <taxon>Gallaecimonas</taxon>
    </lineage>
</organism>
<proteinExistence type="predicted"/>
<feature type="chain" id="PRO_5017959462" description="Lipoprotein" evidence="1">
    <location>
        <begin position="18"/>
        <end position="98"/>
    </location>
</feature>
<keyword evidence="3" id="KW-1185">Reference proteome</keyword>
<evidence type="ECO:0000256" key="1">
    <source>
        <dbReference type="SAM" id="SignalP"/>
    </source>
</evidence>
<reference evidence="2 3" key="1">
    <citation type="submission" date="2018-11" db="EMBL/GenBank/DDBJ databases">
        <title>Genomic Encyclopedia of Type Strains, Phase IV (KMG-IV): sequencing the most valuable type-strain genomes for metagenomic binning, comparative biology and taxonomic classification.</title>
        <authorList>
            <person name="Goeker M."/>
        </authorList>
    </citation>
    <scope>NUCLEOTIDE SEQUENCE [LARGE SCALE GENOMIC DNA]</scope>
    <source>
        <strain evidence="2 3">DSM 21945</strain>
    </source>
</reference>
<accession>A0A3N1NYV0</accession>
<evidence type="ECO:0000313" key="2">
    <source>
        <dbReference type="EMBL" id="ROQ25004.1"/>
    </source>
</evidence>
<dbReference type="RefSeq" id="WP_050659409.1">
    <property type="nucleotide sequence ID" value="NZ_JBLXAC010000006.1"/>
</dbReference>
<gene>
    <name evidence="2" type="ORF">EDC28_106254</name>
</gene>
<sequence>MKTTALALLGSTLLLSACTSTNPCERIVEMSDQARRCDMMRRNMDNLKDNPQLMSAAKERYQQECVNFLYYQENFSDEELKCLSPEEKKALRTRSQQK</sequence>
<dbReference type="OrthoDB" id="6333637at2"/>
<dbReference type="PROSITE" id="PS51257">
    <property type="entry name" value="PROKAR_LIPOPROTEIN"/>
    <property type="match status" value="1"/>
</dbReference>
<comment type="caution">
    <text evidence="2">The sequence shown here is derived from an EMBL/GenBank/DDBJ whole genome shotgun (WGS) entry which is preliminary data.</text>
</comment>
<dbReference type="Proteomes" id="UP000268033">
    <property type="component" value="Unassembled WGS sequence"/>
</dbReference>
<protein>
    <recommendedName>
        <fullName evidence="4">Lipoprotein</fullName>
    </recommendedName>
</protein>
<dbReference type="AlphaFoldDB" id="A0A3N1NYV0"/>
<feature type="signal peptide" evidence="1">
    <location>
        <begin position="1"/>
        <end position="17"/>
    </location>
</feature>
<name>A0A3N1NYV0_9GAMM</name>
<dbReference type="EMBL" id="RJUL01000006">
    <property type="protein sequence ID" value="ROQ25004.1"/>
    <property type="molecule type" value="Genomic_DNA"/>
</dbReference>